<evidence type="ECO:0000313" key="2">
    <source>
        <dbReference type="Proteomes" id="UP000285084"/>
    </source>
</evidence>
<dbReference type="AlphaFoldDB" id="A0A420Q408"/>
<dbReference type="Proteomes" id="UP000285084">
    <property type="component" value="Unassembled WGS sequence"/>
</dbReference>
<protein>
    <submittedName>
        <fullName evidence="1">Uncharacterized protein</fullName>
    </submittedName>
</protein>
<evidence type="ECO:0000313" key="1">
    <source>
        <dbReference type="EMBL" id="RKK51755.1"/>
    </source>
</evidence>
<reference evidence="1 2" key="1">
    <citation type="journal article" date="2018" name="Sci. Rep.">
        <title>Characterisation of pathogen-specific regions and novel effector candidates in Fusarium oxysporum f. sp. cepae.</title>
        <authorList>
            <person name="Armitage A.D."/>
            <person name="Taylor A."/>
            <person name="Sobczyk M.K."/>
            <person name="Baxter L."/>
            <person name="Greenfield B.P."/>
            <person name="Bates H.J."/>
            <person name="Wilson F."/>
            <person name="Jackson A.C."/>
            <person name="Ott S."/>
            <person name="Harrison R.J."/>
            <person name="Clarkson J.P."/>
        </authorList>
    </citation>
    <scope>NUCLEOTIDE SEQUENCE [LARGE SCALE GENOMIC DNA]</scope>
    <source>
        <strain evidence="1 2">Fo_A13</strain>
    </source>
</reference>
<dbReference type="PROSITE" id="PS51257">
    <property type="entry name" value="PROKAR_LIPOPROTEIN"/>
    <property type="match status" value="1"/>
</dbReference>
<dbReference type="OrthoDB" id="5278984at2759"/>
<dbReference type="VEuPathDB" id="FungiDB:FOIG_16421"/>
<accession>A0A420Q408</accession>
<sequence>MHRSLLEKVLLCGLMGAGLAATAAALVFLIILVGCFGFCRDALFNVRLDICTSLQLFLGVIAANLPCLKAPVHHILIQWGIVRTAKHPSADGCSPESFLSKMTHGSHLAEQLHDLSWNSCRPLASSYRDNTKVSHAITESNLD</sequence>
<comment type="caution">
    <text evidence="1">The sequence shown here is derived from an EMBL/GenBank/DDBJ whole genome shotgun (WGS) entry which is preliminary data.</text>
</comment>
<gene>
    <name evidence="1" type="ORF">BFJ69_g17923</name>
</gene>
<proteinExistence type="predicted"/>
<dbReference type="EMBL" id="MRCX01001199">
    <property type="protein sequence ID" value="RKK51755.1"/>
    <property type="molecule type" value="Genomic_DNA"/>
</dbReference>
<organism evidence="1 2">
    <name type="scientific">Fusarium oxysporum</name>
    <name type="common">Fusarium vascular wilt</name>
    <dbReference type="NCBI Taxonomy" id="5507"/>
    <lineage>
        <taxon>Eukaryota</taxon>
        <taxon>Fungi</taxon>
        <taxon>Dikarya</taxon>
        <taxon>Ascomycota</taxon>
        <taxon>Pezizomycotina</taxon>
        <taxon>Sordariomycetes</taxon>
        <taxon>Hypocreomycetidae</taxon>
        <taxon>Hypocreales</taxon>
        <taxon>Nectriaceae</taxon>
        <taxon>Fusarium</taxon>
        <taxon>Fusarium oxysporum species complex</taxon>
    </lineage>
</organism>
<name>A0A420Q408_FUSOX</name>